<dbReference type="Gene3D" id="2.60.40.10">
    <property type="entry name" value="Immunoglobulins"/>
    <property type="match status" value="1"/>
</dbReference>
<dbReference type="Pfam" id="PF07691">
    <property type="entry name" value="PA14"/>
    <property type="match status" value="1"/>
</dbReference>
<proteinExistence type="inferred from homology"/>
<dbReference type="Pfam" id="PF14310">
    <property type="entry name" value="Fn3-like"/>
    <property type="match status" value="1"/>
</dbReference>
<dbReference type="Pfam" id="PF01915">
    <property type="entry name" value="Glyco_hydro_3_C"/>
    <property type="match status" value="1"/>
</dbReference>
<dbReference type="SMART" id="SM01217">
    <property type="entry name" value="Fn3_like"/>
    <property type="match status" value="1"/>
</dbReference>
<evidence type="ECO:0000259" key="4">
    <source>
        <dbReference type="PROSITE" id="PS51820"/>
    </source>
</evidence>
<comment type="caution">
    <text evidence="5">The sequence shown here is derived from an EMBL/GenBank/DDBJ whole genome shotgun (WGS) entry which is preliminary data.</text>
</comment>
<feature type="domain" description="PA14" evidence="4">
    <location>
        <begin position="460"/>
        <end position="601"/>
    </location>
</feature>
<dbReference type="Gene3D" id="3.40.50.1700">
    <property type="entry name" value="Glycoside hydrolase family 3 C-terminal domain"/>
    <property type="match status" value="2"/>
</dbReference>
<keyword evidence="3" id="KW-0378">Hydrolase</keyword>
<organism evidence="5 6">
    <name type="scientific">Flavobacterium jejuense</name>
    <dbReference type="NCBI Taxonomy" id="1544455"/>
    <lineage>
        <taxon>Bacteria</taxon>
        <taxon>Pseudomonadati</taxon>
        <taxon>Bacteroidota</taxon>
        <taxon>Flavobacteriia</taxon>
        <taxon>Flavobacteriales</taxon>
        <taxon>Flavobacteriaceae</taxon>
        <taxon>Flavobacterium</taxon>
    </lineage>
</organism>
<keyword evidence="6" id="KW-1185">Reference proteome</keyword>
<comment type="similarity">
    <text evidence="1">Belongs to the glycosyl hydrolase 3 family.</text>
</comment>
<reference evidence="6" key="1">
    <citation type="submission" date="2019-05" db="EMBL/GenBank/DDBJ databases">
        <title>Flavobacterium profundi sp. nov., isolated from a deep-sea seamount.</title>
        <authorList>
            <person name="Zhang D.-C."/>
        </authorList>
    </citation>
    <scope>NUCLEOTIDE SEQUENCE [LARGE SCALE GENOMIC DNA]</scope>
    <source>
        <strain evidence="6">EC11</strain>
    </source>
</reference>
<dbReference type="InterPro" id="IPR017853">
    <property type="entry name" value="GH"/>
</dbReference>
<dbReference type="PROSITE" id="PS51257">
    <property type="entry name" value="PROKAR_LIPOPROTEIN"/>
    <property type="match status" value="1"/>
</dbReference>
<dbReference type="EMBL" id="VEVQ02000012">
    <property type="protein sequence ID" value="NHN27192.1"/>
    <property type="molecule type" value="Genomic_DNA"/>
</dbReference>
<keyword evidence="2" id="KW-0732">Signal</keyword>
<dbReference type="PROSITE" id="PS51820">
    <property type="entry name" value="PA14"/>
    <property type="match status" value="1"/>
</dbReference>
<reference evidence="5 6" key="2">
    <citation type="submission" date="2019-05" db="EMBL/GenBank/DDBJ databases">
        <authorList>
            <person name="Lianzixin W."/>
        </authorList>
    </citation>
    <scope>NUCLEOTIDE SEQUENCE [LARGE SCALE GENOMIC DNA]</scope>
    <source>
        <strain evidence="5 6">EC11</strain>
    </source>
</reference>
<dbReference type="Pfam" id="PF00933">
    <property type="entry name" value="Glyco_hydro_3"/>
    <property type="match status" value="1"/>
</dbReference>
<dbReference type="InterPro" id="IPR044993">
    <property type="entry name" value="BXL"/>
</dbReference>
<evidence type="ECO:0000256" key="1">
    <source>
        <dbReference type="ARBA" id="ARBA00005336"/>
    </source>
</evidence>
<dbReference type="InterPro" id="IPR037524">
    <property type="entry name" value="PA14/GLEYA"/>
</dbReference>
<dbReference type="InterPro" id="IPR013783">
    <property type="entry name" value="Ig-like_fold"/>
</dbReference>
<dbReference type="InterPro" id="IPR036962">
    <property type="entry name" value="Glyco_hydro_3_N_sf"/>
</dbReference>
<dbReference type="InterPro" id="IPR011658">
    <property type="entry name" value="PA14_dom"/>
</dbReference>
<protein>
    <submittedName>
        <fullName evidence="5">Glucan 1,4-alpha-glucosidase</fullName>
    </submittedName>
</protein>
<dbReference type="SUPFAM" id="SSF52279">
    <property type="entry name" value="Beta-D-glucan exohydrolase, C-terminal domain"/>
    <property type="match status" value="1"/>
</dbReference>
<accession>A0ABX0IWP7</accession>
<dbReference type="RefSeq" id="WP_140963647.1">
    <property type="nucleotide sequence ID" value="NZ_VEVQ02000012.1"/>
</dbReference>
<dbReference type="InterPro" id="IPR026891">
    <property type="entry name" value="Fn3-like"/>
</dbReference>
<evidence type="ECO:0000313" key="6">
    <source>
        <dbReference type="Proteomes" id="UP000817854"/>
    </source>
</evidence>
<dbReference type="PANTHER" id="PTHR42721:SF3">
    <property type="entry name" value="BETA-D-XYLOSIDASE 5-RELATED"/>
    <property type="match status" value="1"/>
</dbReference>
<reference evidence="5 6" key="3">
    <citation type="submission" date="2020-02" db="EMBL/GenBank/DDBJ databases">
        <title>Flavobacterium profundi sp. nov., isolated from a deep-sea seamount.</title>
        <authorList>
            <person name="Zhang D.-C."/>
        </authorList>
    </citation>
    <scope>NUCLEOTIDE SEQUENCE [LARGE SCALE GENOMIC DNA]</scope>
    <source>
        <strain evidence="5 6">EC11</strain>
    </source>
</reference>
<dbReference type="SMART" id="SM00758">
    <property type="entry name" value="PA14"/>
    <property type="match status" value="1"/>
</dbReference>
<sequence>MFGKATTLILLLFVLGCQTKKEIAIHKDTSKTFEERAKYIVSQMTLEEKVSQMTYQSPAIERLEIPEMNWWNECLHGVARAGKATVFPQAIGMSAMWDRNLMFKVADAISDEARAKHSEFASRNKRGIYQGLTYWTPNINIFRDPRWGRGMETYGEDPYLTGELAVQFIKGLQGDDPKYYKIIATAKHFVVHSGPENERHSFNAEPSSFDMINTYSPQFEKVVKEAHVYSVMCAYNSFKGLPCCGNKKLSDLLRNDWGFNGYIVSDCWAVKDFYDKDAHEIVATKEEASAMAVKAGTDLNCGDSYPSLINAIKQKLITEAELDVAVERLLCARMKLGLFAPAGDVKYEKIPFSVVDSEVHRLLALETARKSIVLLKNENNILPLSKDLKKIAVIGPNANELDVLLGNYNGFPSNGITPLKGLQKKLPQAEVQFAQGCPLVEGLPILEAVSSDVLFTDSSCKVNGLNAAYFNNLDFSGTPLHSQIDKQVNFTWKATAPFKDMNYDKYSVLWTGYLSVSESGKYALGGEAFSGMKLFLDDKLIVEREDMHEPKKVYEFVTLEAKKVYKIKLEYKQDNTEHAIMRFLWDTPRSTLEKEALDLARESDVVILCMGLSPMLEGEEMKVKVDGFSGGDRNDLKLPASQTNLMKKLKELDKPMVLVMLNGSAVGINWENENIPAILEAWYPGQAGGTAIADVLFGDYNPSGRLPLTFYKDIADIPEFNDYSMKGKTYRYFQETPLYDFGFGLSYTTFSYDNLVVQNEITAGKEIKLSVDVTNTGKNEGDEVVQCYFTNPKGDELNTIRTLVGFDRVFLKVGETKRVSFTIYPKQLAQMNNNNIVELSSGDLLFSVGGMQPSETRIATKNVVQAKVKIVGKTVVY</sequence>
<dbReference type="Proteomes" id="UP000817854">
    <property type="component" value="Unassembled WGS sequence"/>
</dbReference>
<dbReference type="InterPro" id="IPR036881">
    <property type="entry name" value="Glyco_hydro_3_C_sf"/>
</dbReference>
<dbReference type="Gene3D" id="3.20.20.300">
    <property type="entry name" value="Glycoside hydrolase, family 3, N-terminal domain"/>
    <property type="match status" value="1"/>
</dbReference>
<dbReference type="SUPFAM" id="SSF56988">
    <property type="entry name" value="Anthrax protective antigen"/>
    <property type="match status" value="1"/>
</dbReference>
<dbReference type="InterPro" id="IPR002772">
    <property type="entry name" value="Glyco_hydro_3_C"/>
</dbReference>
<dbReference type="SUPFAM" id="SSF51445">
    <property type="entry name" value="(Trans)glycosidases"/>
    <property type="match status" value="1"/>
</dbReference>
<gene>
    <name evidence="5" type="ORF">FIA58_016035</name>
</gene>
<dbReference type="InterPro" id="IPR001764">
    <property type="entry name" value="Glyco_hydro_3_N"/>
</dbReference>
<dbReference type="PANTHER" id="PTHR42721">
    <property type="entry name" value="SUGAR HYDROLASE-RELATED"/>
    <property type="match status" value="1"/>
</dbReference>
<dbReference type="PRINTS" id="PR00133">
    <property type="entry name" value="GLHYDRLASE3"/>
</dbReference>
<name>A0ABX0IWP7_9FLAO</name>
<evidence type="ECO:0000256" key="3">
    <source>
        <dbReference type="ARBA" id="ARBA00022801"/>
    </source>
</evidence>
<evidence type="ECO:0000313" key="5">
    <source>
        <dbReference type="EMBL" id="NHN27192.1"/>
    </source>
</evidence>
<evidence type="ECO:0000256" key="2">
    <source>
        <dbReference type="ARBA" id="ARBA00022729"/>
    </source>
</evidence>